<feature type="domain" description="C2H2-type" evidence="13">
    <location>
        <begin position="232"/>
        <end position="259"/>
    </location>
</feature>
<dbReference type="Ensembl" id="ENSSBOT00000021526.1">
    <property type="protein sequence ID" value="ENSSBOP00000005008.1"/>
    <property type="gene ID" value="ENSSBOG00000019215.1"/>
</dbReference>
<dbReference type="PROSITE" id="PS50805">
    <property type="entry name" value="KRAB"/>
    <property type="match status" value="1"/>
</dbReference>
<dbReference type="FunFam" id="3.30.160.60:FF:000340">
    <property type="entry name" value="zinc finger protein 473 isoform X1"/>
    <property type="match status" value="1"/>
</dbReference>
<keyword evidence="6" id="KW-0862">Zinc</keyword>
<feature type="domain" description="C2H2-type" evidence="13">
    <location>
        <begin position="344"/>
        <end position="366"/>
    </location>
</feature>
<dbReference type="GO" id="GO:0000978">
    <property type="term" value="F:RNA polymerase II cis-regulatory region sequence-specific DNA binding"/>
    <property type="evidence" value="ECO:0007669"/>
    <property type="project" value="TreeGrafter"/>
</dbReference>
<dbReference type="AlphaFoldDB" id="A0A2K6SC87"/>
<dbReference type="CTD" id="286075"/>
<accession>A0A2K6SC87</accession>
<dbReference type="PROSITE" id="PS50157">
    <property type="entry name" value="ZINC_FINGER_C2H2_2"/>
    <property type="match status" value="6"/>
</dbReference>
<dbReference type="SUPFAM" id="SSF109640">
    <property type="entry name" value="KRAB domain (Kruppel-associated box)"/>
    <property type="match status" value="1"/>
</dbReference>
<gene>
    <name evidence="15" type="primary">ZNF707</name>
</gene>
<name>A0A2K6SC87_SAIBB</name>
<keyword evidence="5 11" id="KW-0863">Zinc-finger</keyword>
<comment type="similarity">
    <text evidence="2">Belongs to the krueppel C2H2-type zinc-finger protein family.</text>
</comment>
<comment type="subcellular location">
    <subcellularLocation>
        <location evidence="1">Nucleus</location>
    </subcellularLocation>
</comment>
<dbReference type="GeneID" id="101046173"/>
<dbReference type="Pfam" id="PF00096">
    <property type="entry name" value="zf-C2H2"/>
    <property type="match status" value="3"/>
</dbReference>
<dbReference type="InterPro" id="IPR013087">
    <property type="entry name" value="Znf_C2H2_type"/>
</dbReference>
<dbReference type="GO" id="GO:0000981">
    <property type="term" value="F:DNA-binding transcription factor activity, RNA polymerase II-specific"/>
    <property type="evidence" value="ECO:0007669"/>
    <property type="project" value="TreeGrafter"/>
</dbReference>
<dbReference type="SUPFAM" id="SSF57667">
    <property type="entry name" value="beta-beta-alpha zinc fingers"/>
    <property type="match status" value="4"/>
</dbReference>
<dbReference type="FunFam" id="3.30.160.60:FF:001111">
    <property type="entry name" value="Zinc finger protein 92 homolog"/>
    <property type="match status" value="1"/>
</dbReference>
<protein>
    <submittedName>
        <fullName evidence="15">Zinc finger protein 707</fullName>
    </submittedName>
</protein>
<keyword evidence="10" id="KW-0539">Nucleus</keyword>
<keyword evidence="8" id="KW-0238">DNA-binding</keyword>
<dbReference type="InterPro" id="IPR036236">
    <property type="entry name" value="Znf_C2H2_sf"/>
</dbReference>
<evidence type="ECO:0000259" key="14">
    <source>
        <dbReference type="PROSITE" id="PS50805"/>
    </source>
</evidence>
<organism evidence="15 16">
    <name type="scientific">Saimiri boliviensis boliviensis</name>
    <name type="common">Bolivian squirrel monkey</name>
    <dbReference type="NCBI Taxonomy" id="39432"/>
    <lineage>
        <taxon>Eukaryota</taxon>
        <taxon>Metazoa</taxon>
        <taxon>Chordata</taxon>
        <taxon>Craniata</taxon>
        <taxon>Vertebrata</taxon>
        <taxon>Euteleostomi</taxon>
        <taxon>Mammalia</taxon>
        <taxon>Eutheria</taxon>
        <taxon>Euarchontoglires</taxon>
        <taxon>Primates</taxon>
        <taxon>Haplorrhini</taxon>
        <taxon>Platyrrhini</taxon>
        <taxon>Cebidae</taxon>
        <taxon>Saimiriinae</taxon>
        <taxon>Saimiri</taxon>
    </lineage>
</organism>
<dbReference type="InterPro" id="IPR001909">
    <property type="entry name" value="KRAB"/>
</dbReference>
<evidence type="ECO:0000256" key="2">
    <source>
        <dbReference type="ARBA" id="ARBA00006991"/>
    </source>
</evidence>
<feature type="domain" description="C2H2-type" evidence="13">
    <location>
        <begin position="260"/>
        <end position="287"/>
    </location>
</feature>
<dbReference type="FunFam" id="3.30.160.60:FF:002343">
    <property type="entry name" value="Zinc finger protein 33A"/>
    <property type="match status" value="1"/>
</dbReference>
<evidence type="ECO:0000256" key="7">
    <source>
        <dbReference type="ARBA" id="ARBA00023015"/>
    </source>
</evidence>
<dbReference type="Proteomes" id="UP000233220">
    <property type="component" value="Unplaced"/>
</dbReference>
<proteinExistence type="inferred from homology"/>
<keyword evidence="3" id="KW-0479">Metal-binding</keyword>
<dbReference type="GeneTree" id="ENSGT00940000164666"/>
<dbReference type="Pfam" id="PF01352">
    <property type="entry name" value="KRAB"/>
    <property type="match status" value="1"/>
</dbReference>
<evidence type="ECO:0000256" key="3">
    <source>
        <dbReference type="ARBA" id="ARBA00022723"/>
    </source>
</evidence>
<evidence type="ECO:0000256" key="9">
    <source>
        <dbReference type="ARBA" id="ARBA00023163"/>
    </source>
</evidence>
<dbReference type="CDD" id="cd07765">
    <property type="entry name" value="KRAB_A-box"/>
    <property type="match status" value="1"/>
</dbReference>
<evidence type="ECO:0000259" key="13">
    <source>
        <dbReference type="PROSITE" id="PS50157"/>
    </source>
</evidence>
<reference evidence="15" key="1">
    <citation type="submission" date="2025-08" db="UniProtKB">
        <authorList>
            <consortium name="Ensembl"/>
        </authorList>
    </citation>
    <scope>IDENTIFICATION</scope>
</reference>
<keyword evidence="9" id="KW-0804">Transcription</keyword>
<dbReference type="GO" id="GO:0005634">
    <property type="term" value="C:nucleus"/>
    <property type="evidence" value="ECO:0007669"/>
    <property type="project" value="UniProtKB-SubCell"/>
</dbReference>
<evidence type="ECO:0000256" key="1">
    <source>
        <dbReference type="ARBA" id="ARBA00004123"/>
    </source>
</evidence>
<evidence type="ECO:0000256" key="6">
    <source>
        <dbReference type="ARBA" id="ARBA00022833"/>
    </source>
</evidence>
<feature type="domain" description="C2H2-type" evidence="13">
    <location>
        <begin position="176"/>
        <end position="203"/>
    </location>
</feature>
<dbReference type="Gene3D" id="6.10.140.140">
    <property type="match status" value="1"/>
</dbReference>
<dbReference type="OMA" id="EQWDELW"/>
<dbReference type="STRING" id="39432.ENSSBOP00000005008"/>
<dbReference type="InterPro" id="IPR036051">
    <property type="entry name" value="KRAB_dom_sf"/>
</dbReference>
<dbReference type="PROSITE" id="PS00028">
    <property type="entry name" value="ZINC_FINGER_C2H2_1"/>
    <property type="match status" value="5"/>
</dbReference>
<dbReference type="SMART" id="SM00355">
    <property type="entry name" value="ZnF_C2H2"/>
    <property type="match status" value="6"/>
</dbReference>
<feature type="domain" description="KRAB" evidence="14">
    <location>
        <begin position="8"/>
        <end position="79"/>
    </location>
</feature>
<evidence type="ECO:0000256" key="10">
    <source>
        <dbReference type="ARBA" id="ARBA00023242"/>
    </source>
</evidence>
<evidence type="ECO:0000256" key="11">
    <source>
        <dbReference type="PROSITE-ProRule" id="PRU00042"/>
    </source>
</evidence>
<sequence>MDVAQEQVTFRDVAIYFSREEWECLEPSQRALYRDVMLDNFSNVAVLGFCSPRPDLVSRLEQWEEPWVEDRERPELQAVPRGPRAGAGKSADPKRHWDHPTRAHKKTPVRRERAREGIGFRKSFRLDADDGQLPSAAPEKTDPTPAPFPRQLLTQCCGQRPGRRERRRQRAPGLSFTCGTCGKALSCHSRLLAHQTVHTGTKAFRCPECGRTFRWASNLQRHRKNHTSEKPFCCEACGQAFRLKDRLAQHRKVHAEHRPYPCGDCGKAFRPKSDLLRHQLVHSGERPFCCAACGEASRTEESLGHRRRARSGEEPYTCADCGEAFRWPKGFGIPRRLHLTTRAYECPRCGKGFRHLGCFTRHRGTHRPGEVLG</sequence>
<dbReference type="InterPro" id="IPR050752">
    <property type="entry name" value="C2H2-ZF_domain"/>
</dbReference>
<feature type="domain" description="C2H2-type" evidence="13">
    <location>
        <begin position="288"/>
        <end position="315"/>
    </location>
</feature>
<keyword evidence="7" id="KW-0805">Transcription regulation</keyword>
<dbReference type="PANTHER" id="PTHR24384">
    <property type="entry name" value="FINGER PUTATIVE TRANSCRIPTION FACTOR FAMILY-RELATED"/>
    <property type="match status" value="1"/>
</dbReference>
<dbReference type="GO" id="GO:0008270">
    <property type="term" value="F:zinc ion binding"/>
    <property type="evidence" value="ECO:0007669"/>
    <property type="project" value="UniProtKB-KW"/>
</dbReference>
<dbReference type="SMART" id="SM00349">
    <property type="entry name" value="KRAB"/>
    <property type="match status" value="1"/>
</dbReference>
<evidence type="ECO:0000313" key="16">
    <source>
        <dbReference type="Proteomes" id="UP000233220"/>
    </source>
</evidence>
<dbReference type="PANTHER" id="PTHR24384:SF242">
    <property type="entry name" value="ZINC FINGER PROTEIN 628"/>
    <property type="match status" value="1"/>
</dbReference>
<feature type="region of interest" description="Disordered" evidence="12">
    <location>
        <begin position="70"/>
        <end position="152"/>
    </location>
</feature>
<evidence type="ECO:0000256" key="5">
    <source>
        <dbReference type="ARBA" id="ARBA00022771"/>
    </source>
</evidence>
<evidence type="ECO:0000256" key="8">
    <source>
        <dbReference type="ARBA" id="ARBA00023125"/>
    </source>
</evidence>
<feature type="compositionally biased region" description="Basic and acidic residues" evidence="12">
    <location>
        <begin position="91"/>
        <end position="101"/>
    </location>
</feature>
<evidence type="ECO:0000313" key="15">
    <source>
        <dbReference type="Ensembl" id="ENSSBOP00000005008.1"/>
    </source>
</evidence>
<feature type="compositionally biased region" description="Basic and acidic residues" evidence="12">
    <location>
        <begin position="109"/>
        <end position="128"/>
    </location>
</feature>
<keyword evidence="16" id="KW-1185">Reference proteome</keyword>
<dbReference type="KEGG" id="sbq:101046173"/>
<feature type="domain" description="C2H2-type" evidence="13">
    <location>
        <begin position="204"/>
        <end position="231"/>
    </location>
</feature>
<keyword evidence="4" id="KW-0677">Repeat</keyword>
<dbReference type="Gene3D" id="3.30.160.60">
    <property type="entry name" value="Classic Zinc Finger"/>
    <property type="match status" value="5"/>
</dbReference>
<reference evidence="15" key="2">
    <citation type="submission" date="2025-09" db="UniProtKB">
        <authorList>
            <consortium name="Ensembl"/>
        </authorList>
    </citation>
    <scope>IDENTIFICATION</scope>
</reference>
<evidence type="ECO:0000256" key="12">
    <source>
        <dbReference type="SAM" id="MobiDB-lite"/>
    </source>
</evidence>
<evidence type="ECO:0000256" key="4">
    <source>
        <dbReference type="ARBA" id="ARBA00022737"/>
    </source>
</evidence>